<dbReference type="Proteomes" id="UP000838878">
    <property type="component" value="Chromosome 6"/>
</dbReference>
<organism evidence="1 2">
    <name type="scientific">Brenthis ino</name>
    <name type="common">lesser marbled fritillary</name>
    <dbReference type="NCBI Taxonomy" id="405034"/>
    <lineage>
        <taxon>Eukaryota</taxon>
        <taxon>Metazoa</taxon>
        <taxon>Ecdysozoa</taxon>
        <taxon>Arthropoda</taxon>
        <taxon>Hexapoda</taxon>
        <taxon>Insecta</taxon>
        <taxon>Pterygota</taxon>
        <taxon>Neoptera</taxon>
        <taxon>Endopterygota</taxon>
        <taxon>Lepidoptera</taxon>
        <taxon>Glossata</taxon>
        <taxon>Ditrysia</taxon>
        <taxon>Papilionoidea</taxon>
        <taxon>Nymphalidae</taxon>
        <taxon>Heliconiinae</taxon>
        <taxon>Argynnini</taxon>
        <taxon>Brenthis</taxon>
    </lineage>
</organism>
<keyword evidence="2" id="KW-1185">Reference proteome</keyword>
<evidence type="ECO:0000313" key="1">
    <source>
        <dbReference type="EMBL" id="CAH0726493.1"/>
    </source>
</evidence>
<reference evidence="1" key="1">
    <citation type="submission" date="2021-12" db="EMBL/GenBank/DDBJ databases">
        <authorList>
            <person name="Martin H S."/>
        </authorList>
    </citation>
    <scope>NUCLEOTIDE SEQUENCE</scope>
</reference>
<gene>
    <name evidence="1" type="ORF">BINO364_LOCUS11947</name>
</gene>
<dbReference type="AlphaFoldDB" id="A0A8J9VNI5"/>
<sequence length="87" mass="10016">MTMQKDKTSYRGKRIKWRAMPLATIKIINAREILRAPTNDIAKTKQWGLAGTARLNWSRARNSAMVRGRVRLNEPVIGMELYATKLM</sequence>
<protein>
    <submittedName>
        <fullName evidence="1">Uncharacterized protein</fullName>
    </submittedName>
</protein>
<proteinExistence type="predicted"/>
<name>A0A8J9VNI5_9NEOP</name>
<accession>A0A8J9VNI5</accession>
<feature type="non-terminal residue" evidence="1">
    <location>
        <position position="87"/>
    </location>
</feature>
<evidence type="ECO:0000313" key="2">
    <source>
        <dbReference type="Proteomes" id="UP000838878"/>
    </source>
</evidence>
<dbReference type="OrthoDB" id="10282662at2759"/>
<dbReference type="EMBL" id="OV170226">
    <property type="protein sequence ID" value="CAH0726493.1"/>
    <property type="molecule type" value="Genomic_DNA"/>
</dbReference>